<evidence type="ECO:0000313" key="2">
    <source>
        <dbReference type="Proteomes" id="UP000503349"/>
    </source>
</evidence>
<accession>A0A6G1QJV4</accession>
<reference evidence="2" key="2">
    <citation type="submission" date="2019-02" db="EMBL/GenBank/DDBJ databases">
        <title>Opniocepnalus argus Var Kimnra genome.</title>
        <authorList>
            <person name="Zhou C."/>
            <person name="Xiao S."/>
        </authorList>
    </citation>
    <scope>NUCLEOTIDE SEQUENCE [LARGE SCALE GENOMIC DNA]</scope>
</reference>
<evidence type="ECO:0000313" key="1">
    <source>
        <dbReference type="EMBL" id="KAF3702376.1"/>
    </source>
</evidence>
<organism evidence="1 2">
    <name type="scientific">Channa argus</name>
    <name type="common">Northern snakehead</name>
    <name type="synonym">Ophicephalus argus</name>
    <dbReference type="NCBI Taxonomy" id="215402"/>
    <lineage>
        <taxon>Eukaryota</taxon>
        <taxon>Metazoa</taxon>
        <taxon>Chordata</taxon>
        <taxon>Craniata</taxon>
        <taxon>Vertebrata</taxon>
        <taxon>Euteleostomi</taxon>
        <taxon>Actinopterygii</taxon>
        <taxon>Neopterygii</taxon>
        <taxon>Teleostei</taxon>
        <taxon>Neoteleostei</taxon>
        <taxon>Acanthomorphata</taxon>
        <taxon>Anabantaria</taxon>
        <taxon>Anabantiformes</taxon>
        <taxon>Channoidei</taxon>
        <taxon>Channidae</taxon>
        <taxon>Channa</taxon>
    </lineage>
</organism>
<reference evidence="1 2" key="1">
    <citation type="submission" date="2019-02" db="EMBL/GenBank/DDBJ databases">
        <title>Opniocepnalus argus genome.</title>
        <authorList>
            <person name="Zhou C."/>
            <person name="Xiao S."/>
        </authorList>
    </citation>
    <scope>NUCLEOTIDE SEQUENCE [LARGE SCALE GENOMIC DNA]</scope>
    <source>
        <strain evidence="1">OARG1902GOOAL</strain>
        <tissue evidence="1">Muscle</tissue>
    </source>
</reference>
<dbReference type="EMBL" id="CM015728">
    <property type="protein sequence ID" value="KAF3702376.1"/>
    <property type="molecule type" value="Genomic_DNA"/>
</dbReference>
<protein>
    <submittedName>
        <fullName evidence="1">Uncharacterized protein</fullName>
    </submittedName>
</protein>
<name>A0A6G1QJV4_CHAAH</name>
<keyword evidence="2" id="KW-1185">Reference proteome</keyword>
<sequence>MSDNLIHASCHEKVCKETGSRTLHINCFKAQQSLHVIIKQIHDSNGLKWMSWIYCKHLLCLPTIAVDSFIHR</sequence>
<proteinExistence type="predicted"/>
<dbReference type="Proteomes" id="UP000503349">
    <property type="component" value="Chromosome 17"/>
</dbReference>
<gene>
    <name evidence="1" type="ORF">EXN66_Car018064</name>
</gene>
<dbReference type="AlphaFoldDB" id="A0A6G1QJV4"/>